<dbReference type="PANTHER" id="PTHR39560">
    <property type="entry name" value="PROTEIN ADENYLYLTRANSFERASE FIC-RELATED"/>
    <property type="match status" value="1"/>
</dbReference>
<reference evidence="9 10" key="1">
    <citation type="submission" date="2024-10" db="EMBL/GenBank/DDBJ databases">
        <authorList>
            <person name="Riesco R."/>
        </authorList>
    </citation>
    <scope>NUCLEOTIDE SEQUENCE [LARGE SCALE GENOMIC DNA]</scope>
    <source>
        <strain evidence="9 10">NCIMB 15449</strain>
    </source>
</reference>
<comment type="catalytic activity">
    <reaction evidence="6">
        <text>L-threonyl-[protein] + ATP = 3-O-(5'-adenylyl)-L-threonyl-[protein] + diphosphate</text>
        <dbReference type="Rhea" id="RHEA:54292"/>
        <dbReference type="Rhea" id="RHEA-COMP:11060"/>
        <dbReference type="Rhea" id="RHEA-COMP:13847"/>
        <dbReference type="ChEBI" id="CHEBI:30013"/>
        <dbReference type="ChEBI" id="CHEBI:30616"/>
        <dbReference type="ChEBI" id="CHEBI:33019"/>
        <dbReference type="ChEBI" id="CHEBI:138113"/>
        <dbReference type="EC" id="2.7.7.108"/>
    </reaction>
</comment>
<comment type="caution">
    <text evidence="9">The sequence shown here is derived from an EMBL/GenBank/DDBJ whole genome shotgun (WGS) entry which is preliminary data.</text>
</comment>
<gene>
    <name evidence="9" type="ORF">ACHIPZ_27180</name>
</gene>
<evidence type="ECO:0000313" key="10">
    <source>
        <dbReference type="Proteomes" id="UP001609175"/>
    </source>
</evidence>
<evidence type="ECO:0000313" key="9">
    <source>
        <dbReference type="EMBL" id="MFH5211856.1"/>
    </source>
</evidence>
<dbReference type="Proteomes" id="UP001609175">
    <property type="component" value="Unassembled WGS sequence"/>
</dbReference>
<keyword evidence="1" id="KW-0808">Transferase</keyword>
<keyword evidence="4" id="KW-0067">ATP-binding</keyword>
<sequence length="267" mass="29871">MTTNNSSDDLPDAVAQAIAAEALEGWRPTDENVAYLVAVFDGRMSFGEYLGRYLTSIREPHTLVRRRIVARRRPYLIPGTAVLRNNFGIEEAAALQQLEYLCTAARIVRLDVSNPFSVPDPHELHQQIFGDVYAWAGQNRITDLRRGDSAFATVDTLDERMRLIAATTAELVATCDAVSDSEFAYLLARLYALYNHTHPFREGNGRTGTLYLRLLARRCGRRLDLTGIGRAEWIQASRDSMPFRRDGDPQHRPFLGLFGKAIGPSGS</sequence>
<evidence type="ECO:0000256" key="3">
    <source>
        <dbReference type="ARBA" id="ARBA00022741"/>
    </source>
</evidence>
<dbReference type="RefSeq" id="WP_395118683.1">
    <property type="nucleotide sequence ID" value="NZ_JBIMSO010000138.1"/>
</dbReference>
<evidence type="ECO:0000256" key="6">
    <source>
        <dbReference type="ARBA" id="ARBA00047939"/>
    </source>
</evidence>
<name>A0ABW7JV21_9NOCA</name>
<dbReference type="EC" id="2.7.7.108" evidence="5"/>
<dbReference type="SUPFAM" id="SSF140931">
    <property type="entry name" value="Fic-like"/>
    <property type="match status" value="1"/>
</dbReference>
<accession>A0ABW7JV21</accession>
<proteinExistence type="predicted"/>
<dbReference type="PANTHER" id="PTHR39560:SF1">
    <property type="entry name" value="PROTEIN ADENYLYLTRANSFERASE FIC-RELATED"/>
    <property type="match status" value="1"/>
</dbReference>
<evidence type="ECO:0000256" key="1">
    <source>
        <dbReference type="ARBA" id="ARBA00022679"/>
    </source>
</evidence>
<feature type="domain" description="Fido" evidence="8">
    <location>
        <begin position="116"/>
        <end position="260"/>
    </location>
</feature>
<evidence type="ECO:0000256" key="4">
    <source>
        <dbReference type="ARBA" id="ARBA00022840"/>
    </source>
</evidence>
<dbReference type="PROSITE" id="PS51459">
    <property type="entry name" value="FIDO"/>
    <property type="match status" value="1"/>
</dbReference>
<keyword evidence="3" id="KW-0547">Nucleotide-binding</keyword>
<protein>
    <recommendedName>
        <fullName evidence="5">protein adenylyltransferase</fullName>
        <ecNumber evidence="5">2.7.7.108</ecNumber>
    </recommendedName>
</protein>
<evidence type="ECO:0000256" key="5">
    <source>
        <dbReference type="ARBA" id="ARBA00034531"/>
    </source>
</evidence>
<keyword evidence="2" id="KW-0548">Nucleotidyltransferase</keyword>
<dbReference type="InterPro" id="IPR003812">
    <property type="entry name" value="Fido"/>
</dbReference>
<comment type="catalytic activity">
    <reaction evidence="7">
        <text>L-tyrosyl-[protein] + ATP = O-(5'-adenylyl)-L-tyrosyl-[protein] + diphosphate</text>
        <dbReference type="Rhea" id="RHEA:54288"/>
        <dbReference type="Rhea" id="RHEA-COMP:10136"/>
        <dbReference type="Rhea" id="RHEA-COMP:13846"/>
        <dbReference type="ChEBI" id="CHEBI:30616"/>
        <dbReference type="ChEBI" id="CHEBI:33019"/>
        <dbReference type="ChEBI" id="CHEBI:46858"/>
        <dbReference type="ChEBI" id="CHEBI:83624"/>
        <dbReference type="EC" id="2.7.7.108"/>
    </reaction>
</comment>
<dbReference type="Pfam" id="PF02661">
    <property type="entry name" value="Fic"/>
    <property type="match status" value="1"/>
</dbReference>
<dbReference type="InterPro" id="IPR036597">
    <property type="entry name" value="Fido-like_dom_sf"/>
</dbReference>
<dbReference type="Gene3D" id="1.10.3290.10">
    <property type="entry name" value="Fido-like domain"/>
    <property type="match status" value="1"/>
</dbReference>
<organism evidence="9 10">
    <name type="scientific">Antrihabitans spumae</name>
    <dbReference type="NCBI Taxonomy" id="3373370"/>
    <lineage>
        <taxon>Bacteria</taxon>
        <taxon>Bacillati</taxon>
        <taxon>Actinomycetota</taxon>
        <taxon>Actinomycetes</taxon>
        <taxon>Mycobacteriales</taxon>
        <taxon>Nocardiaceae</taxon>
        <taxon>Antrihabitans</taxon>
    </lineage>
</organism>
<evidence type="ECO:0000256" key="7">
    <source>
        <dbReference type="ARBA" id="ARBA00048696"/>
    </source>
</evidence>
<dbReference type="EMBL" id="JBIMSO010000138">
    <property type="protein sequence ID" value="MFH5211856.1"/>
    <property type="molecule type" value="Genomic_DNA"/>
</dbReference>
<evidence type="ECO:0000256" key="2">
    <source>
        <dbReference type="ARBA" id="ARBA00022695"/>
    </source>
</evidence>
<evidence type="ECO:0000259" key="8">
    <source>
        <dbReference type="PROSITE" id="PS51459"/>
    </source>
</evidence>